<evidence type="ECO:0000256" key="1">
    <source>
        <dbReference type="SAM" id="Phobius"/>
    </source>
</evidence>
<dbReference type="AlphaFoldDB" id="A0A1B8B0S7"/>
<dbReference type="Proteomes" id="UP000091967">
    <property type="component" value="Unassembled WGS sequence"/>
</dbReference>
<evidence type="ECO:0000313" key="2">
    <source>
        <dbReference type="EMBL" id="OBS26330.1"/>
    </source>
</evidence>
<keyword evidence="1" id="KW-1133">Transmembrane helix</keyword>
<reference evidence="2 3" key="1">
    <citation type="submission" date="2016-06" db="EMBL/GenBank/DDBJ databases">
        <title>Living apart together: crosstalk between the core and supernumerary genomes in a fungal plant pathogen.</title>
        <authorList>
            <person name="Vanheule A."/>
            <person name="Audenaert K."/>
            <person name="Warris S."/>
            <person name="Van De Geest H."/>
            <person name="Schijlen E."/>
            <person name="Hofte M."/>
            <person name="De Saeger S."/>
            <person name="Haesaert G."/>
            <person name="Waalwijk C."/>
            <person name="Van Der Lee T."/>
        </authorList>
    </citation>
    <scope>NUCLEOTIDE SEQUENCE [LARGE SCALE GENOMIC DNA]</scope>
    <source>
        <strain evidence="2 3">2516</strain>
    </source>
</reference>
<gene>
    <name evidence="2" type="ORF">FPOA_00271</name>
</gene>
<keyword evidence="1" id="KW-0472">Membrane</keyword>
<accession>A0A1B8B0S7</accession>
<keyword evidence="3" id="KW-1185">Reference proteome</keyword>
<keyword evidence="1" id="KW-0812">Transmembrane</keyword>
<comment type="caution">
    <text evidence="2">The sequence shown here is derived from an EMBL/GenBank/DDBJ whole genome shotgun (WGS) entry which is preliminary data.</text>
</comment>
<organism evidence="2 3">
    <name type="scientific">Fusarium poae</name>
    <dbReference type="NCBI Taxonomy" id="36050"/>
    <lineage>
        <taxon>Eukaryota</taxon>
        <taxon>Fungi</taxon>
        <taxon>Dikarya</taxon>
        <taxon>Ascomycota</taxon>
        <taxon>Pezizomycotina</taxon>
        <taxon>Sordariomycetes</taxon>
        <taxon>Hypocreomycetidae</taxon>
        <taxon>Hypocreales</taxon>
        <taxon>Nectriaceae</taxon>
        <taxon>Fusarium</taxon>
    </lineage>
</organism>
<evidence type="ECO:0000313" key="3">
    <source>
        <dbReference type="Proteomes" id="UP000091967"/>
    </source>
</evidence>
<feature type="transmembrane region" description="Helical" evidence="1">
    <location>
        <begin position="12"/>
        <end position="33"/>
    </location>
</feature>
<name>A0A1B8B0S7_FUSPO</name>
<proteinExistence type="predicted"/>
<protein>
    <submittedName>
        <fullName evidence="2">Uncharacterized protein</fullName>
    </submittedName>
</protein>
<sequence length="109" mass="11756">MGSLSTDAIVTIISTIPGLLLSSLSAWFAYAAIRRRHVGSNDIETSTVGPVLIRMNTASLTASSIALQLPPVPAVQSQFENANPPDVFRRLPNQKLEHSLQQCRDVSSI</sequence>
<dbReference type="EMBL" id="LYXU01000001">
    <property type="protein sequence ID" value="OBS26330.1"/>
    <property type="molecule type" value="Genomic_DNA"/>
</dbReference>